<reference evidence="1" key="1">
    <citation type="submission" date="2022-04" db="EMBL/GenBank/DDBJ databases">
        <title>Chromosome-scale genome assembly of Holotrichia oblita Faldermann.</title>
        <authorList>
            <person name="Rongchong L."/>
        </authorList>
    </citation>
    <scope>NUCLEOTIDE SEQUENCE</scope>
    <source>
        <strain evidence="1">81SQS9</strain>
    </source>
</reference>
<sequence length="204" mass="22560">MSFFKPFLQFANTESNIGSVEATFQLEDDTRDLAHSPAQSHLQCAVPTAVGTSVEEPKPTEREKVVKKKRSDDKSNISSVDKVLNYLQAKQSNLKNATDDLQLLFMGYAVTVRKLSPRQQTLVKHKIAMILMEAELSEQGANGNTALLSRLESLLSASNRSSSCPSSNITTYSTSPPLSFDVPQNNTGTSRTQWYEDFAENISH</sequence>
<evidence type="ECO:0000313" key="1">
    <source>
        <dbReference type="EMBL" id="KAI4470687.1"/>
    </source>
</evidence>
<protein>
    <submittedName>
        <fullName evidence="1">Uncharacterized protein</fullName>
    </submittedName>
</protein>
<organism evidence="1 2">
    <name type="scientific">Holotrichia oblita</name>
    <name type="common">Chafer beetle</name>
    <dbReference type="NCBI Taxonomy" id="644536"/>
    <lineage>
        <taxon>Eukaryota</taxon>
        <taxon>Metazoa</taxon>
        <taxon>Ecdysozoa</taxon>
        <taxon>Arthropoda</taxon>
        <taxon>Hexapoda</taxon>
        <taxon>Insecta</taxon>
        <taxon>Pterygota</taxon>
        <taxon>Neoptera</taxon>
        <taxon>Endopterygota</taxon>
        <taxon>Coleoptera</taxon>
        <taxon>Polyphaga</taxon>
        <taxon>Scarabaeiformia</taxon>
        <taxon>Scarabaeidae</taxon>
        <taxon>Melolonthinae</taxon>
        <taxon>Holotrichia</taxon>
    </lineage>
</organism>
<accession>A0ACB9TV98</accession>
<dbReference type="Proteomes" id="UP001056778">
    <property type="component" value="Chromosome 1"/>
</dbReference>
<dbReference type="EMBL" id="CM043015">
    <property type="protein sequence ID" value="KAI4470687.1"/>
    <property type="molecule type" value="Genomic_DNA"/>
</dbReference>
<gene>
    <name evidence="1" type="ORF">MML48_1g20253</name>
</gene>
<name>A0ACB9TV98_HOLOL</name>
<keyword evidence="2" id="KW-1185">Reference proteome</keyword>
<evidence type="ECO:0000313" key="2">
    <source>
        <dbReference type="Proteomes" id="UP001056778"/>
    </source>
</evidence>
<comment type="caution">
    <text evidence="1">The sequence shown here is derived from an EMBL/GenBank/DDBJ whole genome shotgun (WGS) entry which is preliminary data.</text>
</comment>
<proteinExistence type="predicted"/>